<dbReference type="Pfam" id="PF00406">
    <property type="entry name" value="ADK"/>
    <property type="match status" value="1"/>
</dbReference>
<dbReference type="Pfam" id="PF06294">
    <property type="entry name" value="CH_2"/>
    <property type="match status" value="1"/>
</dbReference>
<accession>A0A2Y9IKP7</accession>
<keyword evidence="3" id="KW-1185">Reference proteome</keyword>
<dbReference type="Pfam" id="PF22946">
    <property type="entry name" value="SPEF2_D5"/>
    <property type="match status" value="1"/>
</dbReference>
<evidence type="ECO:0000313" key="3">
    <source>
        <dbReference type="Proteomes" id="UP000248482"/>
    </source>
</evidence>
<feature type="compositionally biased region" description="Low complexity" evidence="1">
    <location>
        <begin position="967"/>
        <end position="979"/>
    </location>
</feature>
<feature type="compositionally biased region" description="Basic and acidic residues" evidence="1">
    <location>
        <begin position="915"/>
        <end position="950"/>
    </location>
</feature>
<sequence>MSEILCQWLNQEVKVSQTVSPKSFAKAFSNGYLIGEILYKFELQGDFSEFSESRVSNAKLNNFSRLEPTLHLLGVQFDQNVAHNIITEKPGAATKLLYQLYIVLQKKKKSGLTGVEIQSIQPLANVRQQSMKSEAFRDGLRNLIPRQTDFNLMRVTHRFQEKYKHMKEDLVHMHFEKLEKFQKLKEEQRPFNIEKQRLNRRRQNEIMAKIQAAIIQIPKPASNRTLRALEAQKMMKKKKEAEDVANEIKKFEALIKKDLQAKESASKTSADTAGQTTTDLLNTYSDDDYIKKIQKRLEEDAFAREQREKRRRRLLMDQLIAHEAQEEAYREEQLINRLMRQSQQERRIAVQLMHVRHEKEVLWQNRIFREKQYEERRLKDFQDALDREAALARQAKIDFEEQAIREREIHEQIAVERAQARYRKHYTICAVILDQILDLSTKVADYRMLTNNMIPYKLMHDWKELFFNGKPIYEQASIKHLPAKPSAEQLTELEKRDLLDNNDYEEYKNMIGEWALPEEMVDNIPPSNNNILGHVIHRLVEKSHPPQVKSTVPELPSFAIKGCLLGKTFSGKTTALKALQKDFPIQILSIDTLVQEAIKAFHDKEKISEALPTEKEAEEKTLPVLQEKSKEIQDLQNISSPYPVSENTLPEMEDKTILSTETNKTTKVEEVKSSDSFSELTVRARLGAKSEKLLKKGKSISDMLLINILVNAINEIPVDQGWVLDGFPMTLNQAKLLEEALTGCNREVLELEEKKAQISTLAIDPTASKEVPSPPSALDFVMLLDISDNSSLDRMNDTMTEGFPSETSHGAITQHVTPENQAMDEDQNLRDQIQHRIIGFLDNWPLLEQWFTEPENILIKINAEVDKEALCHKVKEMFTTEMTKKENKVKKKLEEKEAEKKEEVPLAEPPPSPPEPEKEKETPSKTPPEKGKPPPESLHGKQESLQEGKGKKGSPKGKSPGGKGSVKKSPADSTDVSPVPVVPPTPKPGSEEWVYVDQPIPEEIPSFLVPYWELIENSYINSIKTVLRHLREEQHSVISYLYEIRTNFQHFLRRPDHKQDFVSQWQADFNALPDDLWDDEETKSELHQRVNDLRDRLWDICDARKEEAEQERQDIINESWLQDSIIIKMNHFFSLMQAELNRFQDTKRLLQDYYRGMEGKIPIDDIKRFTRVPLVQLDNREILESQLRIPLISRISISPDSTTSKPKTKAILKGKIDYSLENVEANFEADEKLLMDTWQQASLAISHMVAAEIHQRLMEEEKENLPADTKEKSPQMGTNKKVKKEPPKKKKADKQAKGKSPPMAEVTPVTVTAEEIAQMEKRKELMLKIKEEHLAALQFEEIATQFRLELIKTKALAFLEDLVTKVVDVYKLLEKWLGERYLNEMASVEKLTEVARYHIETSKKIQNELYLSQEDFFINGDMKVFPDPPPPVRPPPVEKEENGTLTIEQLDSLRDQFLDIAPKGRDPPDDVNQVPRKQKSLQKLDHYLPRKNDQFLKIWLKKYPWLIYDEILNLMFCGLCRKHGVKSRGNQVSFSYGTDKFRTEFLNAHHLSEAHAKASLMEATSVSPVNRATTGLMVTTMSKVTLGRVENLFRSCHAIAKTGRPLKDFIWMCKLDDMKGVDIGPVFRTNKSARTFTYFIAEVERRNLREKLERSKFFSVLRDGITDSSTEETELVYVQFARAGKVHCQIVGVQKVEKKDPLAIRNAIEKTLERNLQLKLSNQDWAKKLVGFGSDGASDSEGENNGVALLLREIQPCALTVYCFAHHLELSYEAVFQRIPLYNDVRNLLHSIYHFYHSSPLLRNSLMTAFKSLHLRPVMPSQVGGRRWLQELQAALQNFLKGYPAIVQQLHLADEDRSDTSHQKAKELLQSLLQADIVKFIHFLVDVINILSIFSHVNQNRNSSIADIFATLESTLEMLRIYQTRPGPKERWVDSVTHFHGNCLGGKGDISDVRSTVLTHLIKRLQGCFRDASQDVVKATMIGSFKLWPAKINREFGEKEVSILIAHYEPVLEAANVEIAEVDTEWSMLKLEIYARFQNIRKLTWDYVNSVYLHKYPNILTLVDLVLTLPASSAEAVRGFSQMKLAKTQMNAKIKAESIIGHKAFADILLDLVTLNLGTNNLPSSWMHLTQPELQELTSSLIVNSEFVDWRKFLLVISMPWIIPMEEELLETLQRFKAVDEEQLGTITFEQYMQAGLWFTRDEDTKIPENPLEPLPFNRQEHLIEFFFRLFADHEKDPPQLDYTQMLLYFACHPDAVEGVYRALSVAIGTHVFQPTKTPPVIVEKTSSLTDMSPVEEYPELEGNFVSEEGELREDGERKEENPENANTEKISMERLLQVFQGGKEVQDPNRFASHLQIENAYSENFVKVFQDLGAKNLEPVEVAVLLKHPFIEDLISNYSDYKIPDIKTILQRSEHVQGSDGERSPSRLTEEKK</sequence>
<dbReference type="GO" id="GO:0005737">
    <property type="term" value="C:cytoplasm"/>
    <property type="evidence" value="ECO:0007669"/>
    <property type="project" value="UniProtKB-ARBA"/>
</dbReference>
<feature type="region of interest" description="Disordered" evidence="1">
    <location>
        <begin position="2414"/>
        <end position="2434"/>
    </location>
</feature>
<name>A0A2Y9IKP7_ENHLU</name>
<dbReference type="InterPro" id="IPR001715">
    <property type="entry name" value="CH_dom"/>
</dbReference>
<dbReference type="SUPFAM" id="SSF53098">
    <property type="entry name" value="Ribonuclease H-like"/>
    <property type="match status" value="1"/>
</dbReference>
<dbReference type="GO" id="GO:0002177">
    <property type="term" value="C:manchette"/>
    <property type="evidence" value="ECO:0007669"/>
    <property type="project" value="TreeGrafter"/>
</dbReference>
<proteinExistence type="predicted"/>
<dbReference type="GO" id="GO:0097225">
    <property type="term" value="C:sperm midpiece"/>
    <property type="evidence" value="ECO:0007669"/>
    <property type="project" value="TreeGrafter"/>
</dbReference>
<dbReference type="InterPro" id="IPR052634">
    <property type="entry name" value="Sperm_flagellar-bone_growth"/>
</dbReference>
<dbReference type="InterPro" id="IPR027417">
    <property type="entry name" value="P-loop_NTPase"/>
</dbReference>
<dbReference type="InterPro" id="IPR057456">
    <property type="entry name" value="Znf_C17orf113"/>
</dbReference>
<reference evidence="4" key="1">
    <citation type="submission" date="2025-08" db="UniProtKB">
        <authorList>
            <consortium name="RefSeq"/>
        </authorList>
    </citation>
    <scope>IDENTIFICATION</scope>
    <source>
        <tissue evidence="4">Blood</tissue>
    </source>
</reference>
<dbReference type="STRING" id="391180.A0A2Y9IKP7"/>
<dbReference type="PANTHER" id="PTHR14919:SF0">
    <property type="entry name" value="SPERM FLAGELLAR PROTEIN 2"/>
    <property type="match status" value="1"/>
</dbReference>
<dbReference type="RefSeq" id="XP_022349247.1">
    <property type="nucleotide sequence ID" value="XM_022493539.1"/>
</dbReference>
<dbReference type="InterPro" id="IPR010441">
    <property type="entry name" value="CH_2"/>
</dbReference>
<dbReference type="Proteomes" id="UP000248482">
    <property type="component" value="Unplaced"/>
</dbReference>
<dbReference type="Gene3D" id="1.10.418.10">
    <property type="entry name" value="Calponin-like domain"/>
    <property type="match status" value="1"/>
</dbReference>
<evidence type="ECO:0000313" key="4">
    <source>
        <dbReference type="RefSeq" id="XP_022349247.1"/>
    </source>
</evidence>
<dbReference type="Pfam" id="PF24082">
    <property type="entry name" value="SPEF2_C"/>
    <property type="match status" value="1"/>
</dbReference>
<keyword evidence="4" id="KW-0282">Flagellum</keyword>
<feature type="region of interest" description="Disordered" evidence="1">
    <location>
        <begin position="884"/>
        <end position="991"/>
    </location>
</feature>
<keyword evidence="4" id="KW-0969">Cilium</keyword>
<dbReference type="GO" id="GO:0007288">
    <property type="term" value="P:sperm axoneme assembly"/>
    <property type="evidence" value="ECO:0007669"/>
    <property type="project" value="TreeGrafter"/>
</dbReference>
<feature type="compositionally biased region" description="Basic and acidic residues" evidence="1">
    <location>
        <begin position="884"/>
        <end position="904"/>
    </location>
</feature>
<dbReference type="InterPro" id="IPR036872">
    <property type="entry name" value="CH_dom_sf"/>
</dbReference>
<dbReference type="Pfam" id="PF25431">
    <property type="entry name" value="zf-C17orf113"/>
    <property type="match status" value="1"/>
</dbReference>
<dbReference type="PANTHER" id="PTHR14919">
    <property type="entry name" value="KPL2-RELATED"/>
    <property type="match status" value="1"/>
</dbReference>
<feature type="compositionally biased region" description="Basic residues" evidence="1">
    <location>
        <begin position="1280"/>
        <end position="1292"/>
    </location>
</feature>
<protein>
    <submittedName>
        <fullName evidence="4">Sperm flagellar protein 2</fullName>
    </submittedName>
</protein>
<dbReference type="GeneID" id="111141169"/>
<dbReference type="SUPFAM" id="SSF52540">
    <property type="entry name" value="P-loop containing nucleoside triphosphate hydrolases"/>
    <property type="match status" value="1"/>
</dbReference>
<organism evidence="3 4">
    <name type="scientific">Enhydra lutris kenyoni</name>
    <name type="common">northern sea otter</name>
    <dbReference type="NCBI Taxonomy" id="391180"/>
    <lineage>
        <taxon>Eukaryota</taxon>
        <taxon>Metazoa</taxon>
        <taxon>Chordata</taxon>
        <taxon>Craniata</taxon>
        <taxon>Vertebrata</taxon>
        <taxon>Euteleostomi</taxon>
        <taxon>Mammalia</taxon>
        <taxon>Eutheria</taxon>
        <taxon>Laurasiatheria</taxon>
        <taxon>Carnivora</taxon>
        <taxon>Caniformia</taxon>
        <taxon>Musteloidea</taxon>
        <taxon>Mustelidae</taxon>
        <taxon>Lutrinae</taxon>
        <taxon>Enhydra</taxon>
    </lineage>
</organism>
<evidence type="ECO:0000259" key="2">
    <source>
        <dbReference type="PROSITE" id="PS50021"/>
    </source>
</evidence>
<dbReference type="InterPro" id="IPR054517">
    <property type="entry name" value="SPEF2_D5"/>
</dbReference>
<dbReference type="Gene3D" id="3.40.50.300">
    <property type="entry name" value="P-loop containing nucleotide triphosphate hydrolases"/>
    <property type="match status" value="1"/>
</dbReference>
<dbReference type="KEGG" id="elk:111141169"/>
<feature type="domain" description="Calponin-homology (CH)" evidence="2">
    <location>
        <begin position="1"/>
        <end position="105"/>
    </location>
</feature>
<keyword evidence="4" id="KW-0966">Cell projection</keyword>
<dbReference type="InterPro" id="IPR056199">
    <property type="entry name" value="SPEF2_C"/>
</dbReference>
<feature type="compositionally biased region" description="Basic and acidic residues" evidence="1">
    <location>
        <begin position="2313"/>
        <end position="2322"/>
    </location>
</feature>
<dbReference type="PROSITE" id="PS50021">
    <property type="entry name" value="CH"/>
    <property type="match status" value="1"/>
</dbReference>
<gene>
    <name evidence="4" type="primary">LOC111141169</name>
</gene>
<dbReference type="OrthoDB" id="62528at2759"/>
<dbReference type="InterPro" id="IPR012337">
    <property type="entry name" value="RNaseH-like_sf"/>
</dbReference>
<feature type="compositionally biased region" description="Basic and acidic residues" evidence="1">
    <location>
        <begin position="1261"/>
        <end position="1273"/>
    </location>
</feature>
<evidence type="ECO:0000256" key="1">
    <source>
        <dbReference type="SAM" id="MobiDB-lite"/>
    </source>
</evidence>
<feature type="region of interest" description="Disordered" evidence="1">
    <location>
        <begin position="1261"/>
        <end position="1304"/>
    </location>
</feature>
<feature type="region of interest" description="Disordered" evidence="1">
    <location>
        <begin position="2307"/>
        <end position="2326"/>
    </location>
</feature>